<organism evidence="5 6">
    <name type="scientific">Brevundimonas lenta</name>
    <dbReference type="NCBI Taxonomy" id="424796"/>
    <lineage>
        <taxon>Bacteria</taxon>
        <taxon>Pseudomonadati</taxon>
        <taxon>Pseudomonadota</taxon>
        <taxon>Alphaproteobacteria</taxon>
        <taxon>Caulobacterales</taxon>
        <taxon>Caulobacteraceae</taxon>
        <taxon>Brevundimonas</taxon>
    </lineage>
</organism>
<evidence type="ECO:0000256" key="2">
    <source>
        <dbReference type="ARBA" id="ARBA00022989"/>
    </source>
</evidence>
<feature type="transmembrane region" description="Helical" evidence="4">
    <location>
        <begin position="39"/>
        <end position="58"/>
    </location>
</feature>
<dbReference type="Gene3D" id="1.20.1250.20">
    <property type="entry name" value="MFS general substrate transporter like domains"/>
    <property type="match status" value="1"/>
</dbReference>
<proteinExistence type="predicted"/>
<feature type="transmembrane region" description="Helical" evidence="4">
    <location>
        <begin position="7"/>
        <end position="27"/>
    </location>
</feature>
<dbReference type="EMBL" id="JACIDM010000001">
    <property type="protein sequence ID" value="MBB4082172.1"/>
    <property type="molecule type" value="Genomic_DNA"/>
</dbReference>
<accession>A0A7W6NPI0</accession>
<dbReference type="RefSeq" id="WP_183203280.1">
    <property type="nucleotide sequence ID" value="NZ_BAAAER010000004.1"/>
</dbReference>
<keyword evidence="1 4" id="KW-0812">Transmembrane</keyword>
<sequence>MSLRNISIVAVLGLGQIVAFASSYYLLGVLADPMALSFGVPPAAVFMALSAALLISAVMTPPTGRMIERFGARAVLMVSNGLFAAALVVMAAAPGPWVLYLGIAGLGVGMATGLYGTAFAALVELHGAAARRPITAVSLLGALGGGLGWPVSRWIIQQGDWRMACLVWALAHLLLCLPLAIAVLPRRRAAPAAADAPVAKVAWDGRMIRMAAYFAGAWAVATALGAHLPRLLGDLGLGAEQAAWAAGLMAASAVAARVIDLVFLHRSHPVATARLATLFHPLGALVAGLGGPRLAAAVAVGQGAGNGLMSVASGVLPLHVFGPDRYAVRQSMILTPARYVQAAAPAVYALALGVSPAVAMTLTSLVCLAMFAFTLGLQPAQRPVKSAGRFSSTADTPSA</sequence>
<keyword evidence="6" id="KW-1185">Reference proteome</keyword>
<dbReference type="InterPro" id="IPR011701">
    <property type="entry name" value="MFS"/>
</dbReference>
<keyword evidence="3 4" id="KW-0472">Membrane</keyword>
<keyword evidence="2 4" id="KW-1133">Transmembrane helix</keyword>
<dbReference type="InterPro" id="IPR036259">
    <property type="entry name" value="MFS_trans_sf"/>
</dbReference>
<dbReference type="SUPFAM" id="SSF103473">
    <property type="entry name" value="MFS general substrate transporter"/>
    <property type="match status" value="1"/>
</dbReference>
<dbReference type="GO" id="GO:0022857">
    <property type="term" value="F:transmembrane transporter activity"/>
    <property type="evidence" value="ECO:0007669"/>
    <property type="project" value="InterPro"/>
</dbReference>
<feature type="transmembrane region" description="Helical" evidence="4">
    <location>
        <begin position="241"/>
        <end position="259"/>
    </location>
</feature>
<name>A0A7W6NPI0_9CAUL</name>
<feature type="transmembrane region" description="Helical" evidence="4">
    <location>
        <begin position="210"/>
        <end position="229"/>
    </location>
</feature>
<dbReference type="Proteomes" id="UP000529946">
    <property type="component" value="Unassembled WGS sequence"/>
</dbReference>
<gene>
    <name evidence="5" type="ORF">GGR12_001011</name>
</gene>
<evidence type="ECO:0000256" key="4">
    <source>
        <dbReference type="SAM" id="Phobius"/>
    </source>
</evidence>
<dbReference type="AlphaFoldDB" id="A0A7W6NPI0"/>
<feature type="transmembrane region" description="Helical" evidence="4">
    <location>
        <begin position="134"/>
        <end position="155"/>
    </location>
</feature>
<reference evidence="5 6" key="1">
    <citation type="submission" date="2020-08" db="EMBL/GenBank/DDBJ databases">
        <title>Genomic Encyclopedia of Type Strains, Phase IV (KMG-IV): sequencing the most valuable type-strain genomes for metagenomic binning, comparative biology and taxonomic classification.</title>
        <authorList>
            <person name="Goeker M."/>
        </authorList>
    </citation>
    <scope>NUCLEOTIDE SEQUENCE [LARGE SCALE GENOMIC DNA]</scope>
    <source>
        <strain evidence="5 6">DSM 23960</strain>
    </source>
</reference>
<feature type="transmembrane region" description="Helical" evidence="4">
    <location>
        <begin position="70"/>
        <end position="93"/>
    </location>
</feature>
<feature type="transmembrane region" description="Helical" evidence="4">
    <location>
        <begin position="357"/>
        <end position="377"/>
    </location>
</feature>
<feature type="transmembrane region" description="Helical" evidence="4">
    <location>
        <begin position="271"/>
        <end position="290"/>
    </location>
</feature>
<evidence type="ECO:0000313" key="6">
    <source>
        <dbReference type="Proteomes" id="UP000529946"/>
    </source>
</evidence>
<evidence type="ECO:0000313" key="5">
    <source>
        <dbReference type="EMBL" id="MBB4082172.1"/>
    </source>
</evidence>
<comment type="caution">
    <text evidence="5">The sequence shown here is derived from an EMBL/GenBank/DDBJ whole genome shotgun (WGS) entry which is preliminary data.</text>
</comment>
<evidence type="ECO:0000256" key="1">
    <source>
        <dbReference type="ARBA" id="ARBA00022692"/>
    </source>
</evidence>
<evidence type="ECO:0000256" key="3">
    <source>
        <dbReference type="ARBA" id="ARBA00023136"/>
    </source>
</evidence>
<feature type="transmembrane region" description="Helical" evidence="4">
    <location>
        <begin position="161"/>
        <end position="184"/>
    </location>
</feature>
<protein>
    <submittedName>
        <fullName evidence="5">MFS family permease</fullName>
    </submittedName>
</protein>
<dbReference type="Pfam" id="PF07690">
    <property type="entry name" value="MFS_1"/>
    <property type="match status" value="1"/>
</dbReference>
<feature type="transmembrane region" description="Helical" evidence="4">
    <location>
        <begin position="99"/>
        <end position="122"/>
    </location>
</feature>